<evidence type="ECO:0000256" key="4">
    <source>
        <dbReference type="ARBA" id="ARBA00023002"/>
    </source>
</evidence>
<evidence type="ECO:0000256" key="1">
    <source>
        <dbReference type="ARBA" id="ARBA00001971"/>
    </source>
</evidence>
<evidence type="ECO:0000256" key="5">
    <source>
        <dbReference type="ARBA" id="ARBA00023004"/>
    </source>
</evidence>
<dbReference type="InterPro" id="IPR002403">
    <property type="entry name" value="Cyt_P450_E_grp-IV"/>
</dbReference>
<protein>
    <submittedName>
        <fullName evidence="7">Cytochrome P450 monooxygenase</fullName>
    </submittedName>
</protein>
<comment type="cofactor">
    <cofactor evidence="1 6">
        <name>heme</name>
        <dbReference type="ChEBI" id="CHEBI:30413"/>
    </cofactor>
</comment>
<dbReference type="SUPFAM" id="SSF48264">
    <property type="entry name" value="Cytochrome P450"/>
    <property type="match status" value="1"/>
</dbReference>
<dbReference type="GO" id="GO:0005506">
    <property type="term" value="F:iron ion binding"/>
    <property type="evidence" value="ECO:0007669"/>
    <property type="project" value="InterPro"/>
</dbReference>
<dbReference type="Proteomes" id="UP000008142">
    <property type="component" value="Unassembled WGS sequence"/>
</dbReference>
<gene>
    <name evidence="7" type="ORF">HCEG_08910</name>
</gene>
<dbReference type="PRINTS" id="PR00465">
    <property type="entry name" value="EP450IV"/>
</dbReference>
<dbReference type="EMBL" id="DS990643">
    <property type="protein sequence ID" value="EGC49695.1"/>
    <property type="molecule type" value="Genomic_DNA"/>
</dbReference>
<organism evidence="8">
    <name type="scientific">Ajellomyces capsulatus (strain H88)</name>
    <name type="common">Darling's disease fungus</name>
    <name type="synonym">Histoplasma capsulatum</name>
    <dbReference type="NCBI Taxonomy" id="544711"/>
    <lineage>
        <taxon>Eukaryota</taxon>
        <taxon>Fungi</taxon>
        <taxon>Dikarya</taxon>
        <taxon>Ascomycota</taxon>
        <taxon>Pezizomycotina</taxon>
        <taxon>Eurotiomycetes</taxon>
        <taxon>Eurotiomycetidae</taxon>
        <taxon>Onygenales</taxon>
        <taxon>Ajellomycetaceae</taxon>
        <taxon>Histoplasma</taxon>
    </lineage>
</organism>
<keyword evidence="4" id="KW-0560">Oxidoreductase</keyword>
<dbReference type="AlphaFoldDB" id="F0UUW8"/>
<dbReference type="PANTHER" id="PTHR24305:SF166">
    <property type="entry name" value="CYTOCHROME P450 12A4, MITOCHONDRIAL-RELATED"/>
    <property type="match status" value="1"/>
</dbReference>
<comment type="similarity">
    <text evidence="2">Belongs to the cytochrome P450 family.</text>
</comment>
<keyword evidence="5 6" id="KW-0408">Iron</keyword>
<dbReference type="OrthoDB" id="1470350at2759"/>
<dbReference type="GO" id="GO:0020037">
    <property type="term" value="F:heme binding"/>
    <property type="evidence" value="ECO:0007669"/>
    <property type="project" value="InterPro"/>
</dbReference>
<name>F0UUW8_AJEC8</name>
<evidence type="ECO:0000313" key="8">
    <source>
        <dbReference type="Proteomes" id="UP000008142"/>
    </source>
</evidence>
<dbReference type="GO" id="GO:0004497">
    <property type="term" value="F:monooxygenase activity"/>
    <property type="evidence" value="ECO:0007669"/>
    <property type="project" value="UniProtKB-KW"/>
</dbReference>
<dbReference type="PANTHER" id="PTHR24305">
    <property type="entry name" value="CYTOCHROME P450"/>
    <property type="match status" value="1"/>
</dbReference>
<evidence type="ECO:0000256" key="3">
    <source>
        <dbReference type="ARBA" id="ARBA00022723"/>
    </source>
</evidence>
<proteinExistence type="inferred from homology"/>
<dbReference type="OMA" id="HPKAIDD"/>
<feature type="binding site" description="axial binding residue" evidence="6">
    <location>
        <position position="150"/>
    </location>
    <ligand>
        <name>heme</name>
        <dbReference type="ChEBI" id="CHEBI:30413"/>
    </ligand>
    <ligandPart>
        <name>Fe</name>
        <dbReference type="ChEBI" id="CHEBI:18248"/>
    </ligandPart>
</feature>
<dbReference type="InterPro" id="IPR001128">
    <property type="entry name" value="Cyt_P450"/>
</dbReference>
<reference evidence="8" key="1">
    <citation type="submission" date="2008-07" db="EMBL/GenBank/DDBJ databases">
        <title>Annotation of Ajellomyces capsulatus strain H88.</title>
        <authorList>
            <person name="Champion M."/>
            <person name="Cuomo C."/>
            <person name="Ma L.-J."/>
            <person name="Henn M.R."/>
            <person name="Sil A."/>
            <person name="Goldman B."/>
            <person name="Young S.K."/>
            <person name="Kodira C.D."/>
            <person name="Zeng Q."/>
            <person name="Koehrsen M."/>
            <person name="Alvarado L."/>
            <person name="Berlin A."/>
            <person name="Borenstein D."/>
            <person name="Chen Z."/>
            <person name="Engels R."/>
            <person name="Freedman E."/>
            <person name="Gellesch M."/>
            <person name="Goldberg J."/>
            <person name="Griggs A."/>
            <person name="Gujja S."/>
            <person name="Heiman D."/>
            <person name="Hepburn T."/>
            <person name="Howarth C."/>
            <person name="Jen D."/>
            <person name="Larson L."/>
            <person name="Lewis B."/>
            <person name="Mehta T."/>
            <person name="Park D."/>
            <person name="Pearson M."/>
            <person name="Roberts A."/>
            <person name="Saif S."/>
            <person name="Shea T."/>
            <person name="Shenoy N."/>
            <person name="Sisk P."/>
            <person name="Stolte C."/>
            <person name="Sykes S."/>
            <person name="Walk T."/>
            <person name="White J."/>
            <person name="Yandava C."/>
            <person name="Klein B."/>
            <person name="McEwen J.G."/>
            <person name="Puccia R."/>
            <person name="Goldman G.H."/>
            <person name="Felipe M.S."/>
            <person name="Nino-Vega G."/>
            <person name="San-Blas G."/>
            <person name="Taylor J."/>
            <person name="Mendoza L."/>
            <person name="Galagan J."/>
            <person name="Nusbaum C."/>
            <person name="Birren B."/>
        </authorList>
    </citation>
    <scope>NUCLEOTIDE SEQUENCE [LARGE SCALE GENOMIC DNA]</scope>
    <source>
        <strain evidence="8">H88</strain>
    </source>
</reference>
<evidence type="ECO:0000313" key="7">
    <source>
        <dbReference type="EMBL" id="EGC49695.1"/>
    </source>
</evidence>
<dbReference type="GO" id="GO:0016705">
    <property type="term" value="F:oxidoreductase activity, acting on paired donors, with incorporation or reduction of molecular oxygen"/>
    <property type="evidence" value="ECO:0007669"/>
    <property type="project" value="InterPro"/>
</dbReference>
<dbReference type="InterPro" id="IPR050121">
    <property type="entry name" value="Cytochrome_P450_monoxygenase"/>
</dbReference>
<accession>F0UUW8</accession>
<keyword evidence="6" id="KW-0349">Heme</keyword>
<keyword evidence="7" id="KW-0503">Monooxygenase</keyword>
<evidence type="ECO:0000256" key="6">
    <source>
        <dbReference type="PIRSR" id="PIRSR602403-1"/>
    </source>
</evidence>
<keyword evidence="3 6" id="KW-0479">Metal-binding</keyword>
<dbReference type="InterPro" id="IPR036396">
    <property type="entry name" value="Cyt_P450_sf"/>
</dbReference>
<dbReference type="HOGENOM" id="CLU_108115_0_0_1"/>
<dbReference type="Gene3D" id="1.10.630.10">
    <property type="entry name" value="Cytochrome P450"/>
    <property type="match status" value="1"/>
</dbReference>
<evidence type="ECO:0000256" key="2">
    <source>
        <dbReference type="ARBA" id="ARBA00010617"/>
    </source>
</evidence>
<dbReference type="VEuPathDB" id="FungiDB:I7I53_11662"/>
<sequence>MAKWLRIISLRKEFIAVECLMHEGQDHLQSAPKIIAQSVPEIPTELPHPKAIDDLPLLGAIVMETLRLHSPIPGIQPQITPAPFTTLAGYDKIPRKTRVNAQAYSLHRNHDVSPNPGSFLPDRWLKPMDSVELGNMRRWLWAFGSGGRMCVRSNLALQARITLFLPQSEIKLVVAAIYSNFTSKIIDDDGIEPIDAYTVRPSNNRLVLKFERV</sequence>
<dbReference type="Pfam" id="PF00067">
    <property type="entry name" value="p450"/>
    <property type="match status" value="1"/>
</dbReference>
<dbReference type="STRING" id="544711.F0UUW8"/>